<gene>
    <name evidence="2" type="ORF">GCM10019016_087390</name>
</gene>
<reference evidence="3" key="1">
    <citation type="journal article" date="2019" name="Int. J. Syst. Evol. Microbiol.">
        <title>The Global Catalogue of Microorganisms (GCM) 10K type strain sequencing project: providing services to taxonomists for standard genome sequencing and annotation.</title>
        <authorList>
            <consortium name="The Broad Institute Genomics Platform"/>
            <consortium name="The Broad Institute Genome Sequencing Center for Infectious Disease"/>
            <person name="Wu L."/>
            <person name="Ma J."/>
        </authorList>
    </citation>
    <scope>NUCLEOTIDE SEQUENCE [LARGE SCALE GENOMIC DNA]</scope>
    <source>
        <strain evidence="3">JCM 4816</strain>
    </source>
</reference>
<feature type="region of interest" description="Disordered" evidence="1">
    <location>
        <begin position="1"/>
        <end position="41"/>
    </location>
</feature>
<feature type="compositionally biased region" description="Basic and acidic residues" evidence="1">
    <location>
        <begin position="136"/>
        <end position="163"/>
    </location>
</feature>
<dbReference type="EMBL" id="BAAAXF010000060">
    <property type="protein sequence ID" value="GAA3501632.1"/>
    <property type="molecule type" value="Genomic_DNA"/>
</dbReference>
<evidence type="ECO:0000313" key="2">
    <source>
        <dbReference type="EMBL" id="GAA3501632.1"/>
    </source>
</evidence>
<comment type="caution">
    <text evidence="2">The sequence shown here is derived from an EMBL/GenBank/DDBJ whole genome shotgun (WGS) entry which is preliminary data.</text>
</comment>
<accession>A0ABP6U2G7</accession>
<organism evidence="2 3">
    <name type="scientific">Streptomyces prasinosporus</name>
    <dbReference type="NCBI Taxonomy" id="68256"/>
    <lineage>
        <taxon>Bacteria</taxon>
        <taxon>Bacillati</taxon>
        <taxon>Actinomycetota</taxon>
        <taxon>Actinomycetes</taxon>
        <taxon>Kitasatosporales</taxon>
        <taxon>Streptomycetaceae</taxon>
        <taxon>Streptomyces</taxon>
        <taxon>Streptomyces albogriseolus group</taxon>
    </lineage>
</organism>
<evidence type="ECO:0000256" key="1">
    <source>
        <dbReference type="SAM" id="MobiDB-lite"/>
    </source>
</evidence>
<feature type="region of interest" description="Disordered" evidence="1">
    <location>
        <begin position="109"/>
        <end position="175"/>
    </location>
</feature>
<keyword evidence="3" id="KW-1185">Reference proteome</keyword>
<protein>
    <submittedName>
        <fullName evidence="2">Uncharacterized protein</fullName>
    </submittedName>
</protein>
<evidence type="ECO:0000313" key="3">
    <source>
        <dbReference type="Proteomes" id="UP001501455"/>
    </source>
</evidence>
<sequence>MRASVRVTASPDPADPEPPAYHRRTGARWPGMDSTGTARRLLGNGAASRPYAELTSGYVGHTPIYAALVAEWRARGRTVPEHRDGQWASFAASTASERAPVPRVPFLVPVPLLRPPEDQEPGGEPDDEGPGEEPGDEARHHAPRDEARHDAPRDRPPAEDTREGLTSTRRPSAPR</sequence>
<feature type="compositionally biased region" description="Polar residues" evidence="1">
    <location>
        <begin position="164"/>
        <end position="175"/>
    </location>
</feature>
<dbReference type="Proteomes" id="UP001501455">
    <property type="component" value="Unassembled WGS sequence"/>
</dbReference>
<proteinExistence type="predicted"/>
<feature type="compositionally biased region" description="Acidic residues" evidence="1">
    <location>
        <begin position="118"/>
        <end position="135"/>
    </location>
</feature>
<name>A0ABP6U2G7_9ACTN</name>